<dbReference type="Pfam" id="PF18566">
    <property type="entry name" value="Ldi"/>
    <property type="match status" value="1"/>
</dbReference>
<keyword evidence="1" id="KW-0472">Membrane</keyword>
<evidence type="ECO:0000313" key="3">
    <source>
        <dbReference type="EMBL" id="KAK5164291.1"/>
    </source>
</evidence>
<evidence type="ECO:0000313" key="4">
    <source>
        <dbReference type="Proteomes" id="UP001337655"/>
    </source>
</evidence>
<dbReference type="Proteomes" id="UP001337655">
    <property type="component" value="Unassembled WGS sequence"/>
</dbReference>
<sequence length="647" mass="71820">MQLLRTTVPEVESSYTYLLVPDRVGLGAAKRRRQYQTLAIWASISAGSLYTFYTAPSPALRAAAIGLVFPGAGLFAVGTLPSLLLCLLTLLLIPLVLFAWFGAGGLAFPTALWLGSTALSALLARDTLVSAAGPLSLALCYSGIAYLAYKTSQANREAREKRTRRNEYVVDSVRKMQTEGQKAAPGSRELSLRDLRFIQWFIELGMRPMDDFAYHDVIDQFQTAAIRYQLYEATSDLGLYQFVYTPNFHGYLSEAMRRTIEKSLTERVVGFWKWESLWGKGKVSDWDPIAEDNIMVSGYVLQAVGIYQSNTGDDRYTKPGSLTFEVAKDKKYPYDFKRIADAVNRQWEDGPYCLFSCEPNWIYTMCNLTGASGITLASRLLNVPWADKIKSRFEKALDEDFTQQDGTVMTIRSELTGFTIPGLAGRLSDGINALLCAAFLPHIAHRCWSFVLRESINQHSDGSITLENLEGADKLDPGNYRPGVGFTRAVFAAAAAEYGQEGVRKELLRELDEVVHPVFETETGSLKNKGLSTIGQGSAMKARLCGYQDWFSMISHGPPENVIQGPILDEAPFPDVLVAKAYSHDGEGMELVLYSGRESRKFQLGFTRLRAGESYSLAGEKKSADKEGKAVWEVRLEGRTALDLVKH</sequence>
<reference evidence="3 4" key="1">
    <citation type="submission" date="2023-08" db="EMBL/GenBank/DDBJ databases">
        <title>Black Yeasts Isolated from many extreme environments.</title>
        <authorList>
            <person name="Coleine C."/>
            <person name="Stajich J.E."/>
            <person name="Selbmann L."/>
        </authorList>
    </citation>
    <scope>NUCLEOTIDE SEQUENCE [LARGE SCALE GENOMIC DNA]</scope>
    <source>
        <strain evidence="3 4">CCFEE 5935</strain>
    </source>
</reference>
<dbReference type="RefSeq" id="XP_064654584.1">
    <property type="nucleotide sequence ID" value="XM_064807211.1"/>
</dbReference>
<feature type="transmembrane region" description="Helical" evidence="1">
    <location>
        <begin position="128"/>
        <end position="149"/>
    </location>
</feature>
<name>A0AAV9NWW2_9PEZI</name>
<keyword evidence="1" id="KW-0812">Transmembrane</keyword>
<comment type="caution">
    <text evidence="3">The sequence shown here is derived from an EMBL/GenBank/DDBJ whole genome shotgun (WGS) entry which is preliminary data.</text>
</comment>
<dbReference type="EMBL" id="JAVRRT010000020">
    <property type="protein sequence ID" value="KAK5164291.1"/>
    <property type="molecule type" value="Genomic_DNA"/>
</dbReference>
<evidence type="ECO:0000256" key="1">
    <source>
        <dbReference type="SAM" id="Phobius"/>
    </source>
</evidence>
<keyword evidence="4" id="KW-1185">Reference proteome</keyword>
<dbReference type="InterPro" id="IPR041411">
    <property type="entry name" value="Ldi"/>
</dbReference>
<protein>
    <recommendedName>
        <fullName evidence="2">Linalool dehydratase/isomerase domain-containing protein</fullName>
    </recommendedName>
</protein>
<accession>A0AAV9NWW2</accession>
<dbReference type="AlphaFoldDB" id="A0AAV9NWW2"/>
<feature type="domain" description="Linalool dehydratase/isomerase" evidence="2">
    <location>
        <begin position="227"/>
        <end position="526"/>
    </location>
</feature>
<keyword evidence="1" id="KW-1133">Transmembrane helix</keyword>
<proteinExistence type="predicted"/>
<gene>
    <name evidence="3" type="ORF">LTR77_009986</name>
</gene>
<organism evidence="3 4">
    <name type="scientific">Saxophila tyrrhenica</name>
    <dbReference type="NCBI Taxonomy" id="1690608"/>
    <lineage>
        <taxon>Eukaryota</taxon>
        <taxon>Fungi</taxon>
        <taxon>Dikarya</taxon>
        <taxon>Ascomycota</taxon>
        <taxon>Pezizomycotina</taxon>
        <taxon>Dothideomycetes</taxon>
        <taxon>Dothideomycetidae</taxon>
        <taxon>Mycosphaerellales</taxon>
        <taxon>Extremaceae</taxon>
        <taxon>Saxophila</taxon>
    </lineage>
</organism>
<evidence type="ECO:0000259" key="2">
    <source>
        <dbReference type="Pfam" id="PF18566"/>
    </source>
</evidence>
<feature type="transmembrane region" description="Helical" evidence="1">
    <location>
        <begin position="84"/>
        <end position="108"/>
    </location>
</feature>
<dbReference type="GeneID" id="89931316"/>
<feature type="transmembrane region" description="Helical" evidence="1">
    <location>
        <begin position="59"/>
        <end position="77"/>
    </location>
</feature>
<feature type="transmembrane region" description="Helical" evidence="1">
    <location>
        <begin position="35"/>
        <end position="53"/>
    </location>
</feature>